<evidence type="ECO:0000259" key="8">
    <source>
        <dbReference type="Pfam" id="PF01433"/>
    </source>
</evidence>
<evidence type="ECO:0000313" key="10">
    <source>
        <dbReference type="EMBL" id="KAK0596352.1"/>
    </source>
</evidence>
<feature type="domain" description="Aminopeptidase N-like N-terminal" evidence="9">
    <location>
        <begin position="18"/>
        <end position="200"/>
    </location>
</feature>
<dbReference type="GO" id="GO:0005737">
    <property type="term" value="C:cytoplasm"/>
    <property type="evidence" value="ECO:0007669"/>
    <property type="project" value="TreeGrafter"/>
</dbReference>
<dbReference type="InterPro" id="IPR042097">
    <property type="entry name" value="Aminopeptidase_N-like_N_sf"/>
</dbReference>
<evidence type="ECO:0008006" key="12">
    <source>
        <dbReference type="Google" id="ProtNLM"/>
    </source>
</evidence>
<keyword evidence="5" id="KW-0378">Hydrolase</keyword>
<evidence type="ECO:0000313" key="11">
    <source>
        <dbReference type="Proteomes" id="UP001168877"/>
    </source>
</evidence>
<evidence type="ECO:0000256" key="1">
    <source>
        <dbReference type="ARBA" id="ARBA00001947"/>
    </source>
</evidence>
<dbReference type="GO" id="GO:0005615">
    <property type="term" value="C:extracellular space"/>
    <property type="evidence" value="ECO:0007669"/>
    <property type="project" value="TreeGrafter"/>
</dbReference>
<reference evidence="10" key="2">
    <citation type="submission" date="2023-06" db="EMBL/GenBank/DDBJ databases">
        <authorList>
            <person name="Swenson N.G."/>
            <person name="Wegrzyn J.L."/>
            <person name="Mcevoy S.L."/>
        </authorList>
    </citation>
    <scope>NUCLEOTIDE SEQUENCE</scope>
    <source>
        <strain evidence="10">NS2018</strain>
        <tissue evidence="10">Leaf</tissue>
    </source>
</reference>
<dbReference type="InterPro" id="IPR045357">
    <property type="entry name" value="Aminopeptidase_N-like_N"/>
</dbReference>
<comment type="similarity">
    <text evidence="2">Belongs to the peptidase M1 family.</text>
</comment>
<dbReference type="GO" id="GO:0008270">
    <property type="term" value="F:zinc ion binding"/>
    <property type="evidence" value="ECO:0007669"/>
    <property type="project" value="InterPro"/>
</dbReference>
<dbReference type="GO" id="GO:0070006">
    <property type="term" value="F:metalloaminopeptidase activity"/>
    <property type="evidence" value="ECO:0007669"/>
    <property type="project" value="TreeGrafter"/>
</dbReference>
<keyword evidence="4" id="KW-0479">Metal-binding</keyword>
<evidence type="ECO:0000256" key="2">
    <source>
        <dbReference type="ARBA" id="ARBA00010136"/>
    </source>
</evidence>
<dbReference type="InterPro" id="IPR034016">
    <property type="entry name" value="M1_APN-typ"/>
</dbReference>
<evidence type="ECO:0000256" key="6">
    <source>
        <dbReference type="ARBA" id="ARBA00022833"/>
    </source>
</evidence>
<dbReference type="AlphaFoldDB" id="A0AA39VX74"/>
<organism evidence="10 11">
    <name type="scientific">Acer saccharum</name>
    <name type="common">Sugar maple</name>
    <dbReference type="NCBI Taxonomy" id="4024"/>
    <lineage>
        <taxon>Eukaryota</taxon>
        <taxon>Viridiplantae</taxon>
        <taxon>Streptophyta</taxon>
        <taxon>Embryophyta</taxon>
        <taxon>Tracheophyta</taxon>
        <taxon>Spermatophyta</taxon>
        <taxon>Magnoliopsida</taxon>
        <taxon>eudicotyledons</taxon>
        <taxon>Gunneridae</taxon>
        <taxon>Pentapetalae</taxon>
        <taxon>rosids</taxon>
        <taxon>malvids</taxon>
        <taxon>Sapindales</taxon>
        <taxon>Sapindaceae</taxon>
        <taxon>Hippocastanoideae</taxon>
        <taxon>Acereae</taxon>
        <taxon>Acer</taxon>
    </lineage>
</organism>
<evidence type="ECO:0000259" key="9">
    <source>
        <dbReference type="Pfam" id="PF17900"/>
    </source>
</evidence>
<sequence length="310" mass="34591">MNIEQFKGLARLPKFAIPSHYDLHLKLDLSAACTFYGTVKINLSIIEKTNFLVLNANQLHVHQALFTTSGSQQYFPSDVVVDDDDEVVVLVFDETLCVGEGLLGIEFSGKLNEHLKGLYRCTYVDKEVKKNMAVTQFEAANARRCFPCWDEPALKATFKITLDAPSELTALSNMPIIDEKLDGNIKTVYFEETPVMSTYLVAVVVGLFDHIEDTTADGVKVRAYCPVGRSDEGKFALELTIKSLNIFTKYFSTPYPLPKLDMVAVPEFAAGAMEDFGLIVYRDNEMLYSDSKSTAIYSMEKAENVNCCST</sequence>
<keyword evidence="6" id="KW-0862">Zinc</keyword>
<dbReference type="InterPro" id="IPR050344">
    <property type="entry name" value="Peptidase_M1_aminopeptidases"/>
</dbReference>
<dbReference type="InterPro" id="IPR014782">
    <property type="entry name" value="Peptidase_M1_dom"/>
</dbReference>
<dbReference type="Gene3D" id="2.60.40.1730">
    <property type="entry name" value="tricorn interacting facor f3 domain"/>
    <property type="match status" value="1"/>
</dbReference>
<proteinExistence type="inferred from homology"/>
<dbReference type="EMBL" id="JAUESC010000004">
    <property type="protein sequence ID" value="KAK0596352.1"/>
    <property type="molecule type" value="Genomic_DNA"/>
</dbReference>
<evidence type="ECO:0000256" key="5">
    <source>
        <dbReference type="ARBA" id="ARBA00022801"/>
    </source>
</evidence>
<dbReference type="SUPFAM" id="SSF63737">
    <property type="entry name" value="Leukotriene A4 hydrolase N-terminal domain"/>
    <property type="match status" value="1"/>
</dbReference>
<keyword evidence="11" id="KW-1185">Reference proteome</keyword>
<dbReference type="PANTHER" id="PTHR11533:SF274">
    <property type="entry name" value="AMINOPEPTIDASE"/>
    <property type="match status" value="1"/>
</dbReference>
<keyword evidence="7" id="KW-0482">Metalloprotease</keyword>
<accession>A0AA39VX74</accession>
<dbReference type="Gene3D" id="3.30.2010.30">
    <property type="match status" value="1"/>
</dbReference>
<comment type="caution">
    <text evidence="10">The sequence shown here is derived from an EMBL/GenBank/DDBJ whole genome shotgun (WGS) entry which is preliminary data.</text>
</comment>
<dbReference type="Pfam" id="PF17900">
    <property type="entry name" value="Peptidase_M1_N"/>
    <property type="match status" value="1"/>
</dbReference>
<dbReference type="GO" id="GO:0042277">
    <property type="term" value="F:peptide binding"/>
    <property type="evidence" value="ECO:0007669"/>
    <property type="project" value="TreeGrafter"/>
</dbReference>
<gene>
    <name evidence="10" type="ORF">LWI29_014866</name>
</gene>
<comment type="cofactor">
    <cofactor evidence="1">
        <name>Zn(2+)</name>
        <dbReference type="ChEBI" id="CHEBI:29105"/>
    </cofactor>
</comment>
<dbReference type="PANTHER" id="PTHR11533">
    <property type="entry name" value="PROTEASE M1 ZINC METALLOPROTEASE"/>
    <property type="match status" value="1"/>
</dbReference>
<dbReference type="Proteomes" id="UP001168877">
    <property type="component" value="Unassembled WGS sequence"/>
</dbReference>
<dbReference type="GO" id="GO:0016020">
    <property type="term" value="C:membrane"/>
    <property type="evidence" value="ECO:0007669"/>
    <property type="project" value="TreeGrafter"/>
</dbReference>
<dbReference type="GO" id="GO:0006508">
    <property type="term" value="P:proteolysis"/>
    <property type="evidence" value="ECO:0007669"/>
    <property type="project" value="UniProtKB-KW"/>
</dbReference>
<name>A0AA39VX74_ACESA</name>
<evidence type="ECO:0000256" key="7">
    <source>
        <dbReference type="ARBA" id="ARBA00023049"/>
    </source>
</evidence>
<feature type="domain" description="Peptidase M1 membrane alanine aminopeptidase" evidence="8">
    <location>
        <begin position="235"/>
        <end position="295"/>
    </location>
</feature>
<dbReference type="Pfam" id="PF01433">
    <property type="entry name" value="Peptidase_M1"/>
    <property type="match status" value="1"/>
</dbReference>
<reference evidence="10" key="1">
    <citation type="journal article" date="2022" name="Plant J.">
        <title>Strategies of tolerance reflected in two North American maple genomes.</title>
        <authorList>
            <person name="McEvoy S.L."/>
            <person name="Sezen U.U."/>
            <person name="Trouern-Trend A."/>
            <person name="McMahon S.M."/>
            <person name="Schaberg P.G."/>
            <person name="Yang J."/>
            <person name="Wegrzyn J.L."/>
            <person name="Swenson N.G."/>
        </authorList>
    </citation>
    <scope>NUCLEOTIDE SEQUENCE</scope>
    <source>
        <strain evidence="10">NS2018</strain>
    </source>
</reference>
<dbReference type="PRINTS" id="PR00756">
    <property type="entry name" value="ALADIPTASE"/>
</dbReference>
<evidence type="ECO:0000256" key="4">
    <source>
        <dbReference type="ARBA" id="ARBA00022723"/>
    </source>
</evidence>
<evidence type="ECO:0000256" key="3">
    <source>
        <dbReference type="ARBA" id="ARBA00022670"/>
    </source>
</evidence>
<dbReference type="FunFam" id="2.60.40.1730:FF:000002">
    <property type="entry name" value="Aminopeptidase"/>
    <property type="match status" value="1"/>
</dbReference>
<dbReference type="SUPFAM" id="SSF55486">
    <property type="entry name" value="Metalloproteases ('zincins'), catalytic domain"/>
    <property type="match status" value="1"/>
</dbReference>
<keyword evidence="3" id="KW-0645">Protease</keyword>
<dbReference type="GO" id="GO:0043171">
    <property type="term" value="P:peptide catabolic process"/>
    <property type="evidence" value="ECO:0007669"/>
    <property type="project" value="TreeGrafter"/>
</dbReference>
<dbReference type="InterPro" id="IPR001930">
    <property type="entry name" value="Peptidase_M1"/>
</dbReference>
<dbReference type="CDD" id="cd09601">
    <property type="entry name" value="M1_APN-Q_like"/>
    <property type="match status" value="1"/>
</dbReference>
<protein>
    <recommendedName>
        <fullName evidence="12">Aminopeptidase M1</fullName>
    </recommendedName>
</protein>